<sequence length="47" mass="5320">MEEGRFSLDIRRKFFSGRVVRDWNRLPGEVVGAPSLEALKARMDGGL</sequence>
<organism evidence="1 2">
    <name type="scientific">Calypte anna</name>
    <name type="common">Anna's hummingbird</name>
    <name type="synonym">Archilochus anna</name>
    <dbReference type="NCBI Taxonomy" id="9244"/>
    <lineage>
        <taxon>Eukaryota</taxon>
        <taxon>Metazoa</taxon>
        <taxon>Chordata</taxon>
        <taxon>Craniata</taxon>
        <taxon>Vertebrata</taxon>
        <taxon>Euteleostomi</taxon>
        <taxon>Archelosauria</taxon>
        <taxon>Archosauria</taxon>
        <taxon>Dinosauria</taxon>
        <taxon>Saurischia</taxon>
        <taxon>Theropoda</taxon>
        <taxon>Coelurosauria</taxon>
        <taxon>Aves</taxon>
        <taxon>Neognathae</taxon>
        <taxon>Neoaves</taxon>
        <taxon>Strisores</taxon>
        <taxon>Apodiformes</taxon>
        <taxon>Trochilidae</taxon>
        <taxon>Calypte</taxon>
    </lineage>
</organism>
<dbReference type="AlphaFoldDB" id="A0A091IX82"/>
<keyword evidence="2" id="KW-1185">Reference proteome</keyword>
<gene>
    <name evidence="1" type="ORF">N300_14480</name>
</gene>
<evidence type="ECO:0000313" key="2">
    <source>
        <dbReference type="Proteomes" id="UP000054308"/>
    </source>
</evidence>
<proteinExistence type="predicted"/>
<accession>A0A091IX82</accession>
<name>A0A091IX82_CALAN</name>
<dbReference type="Proteomes" id="UP000054308">
    <property type="component" value="Unassembled WGS sequence"/>
</dbReference>
<dbReference type="EMBL" id="KL218307">
    <property type="protein sequence ID" value="KFP04226.1"/>
    <property type="molecule type" value="Genomic_DNA"/>
</dbReference>
<protein>
    <submittedName>
        <fullName evidence="1">Uncharacterized protein</fullName>
    </submittedName>
</protein>
<reference evidence="1 2" key="1">
    <citation type="submission" date="2014-04" db="EMBL/GenBank/DDBJ databases">
        <title>Genome evolution of avian class.</title>
        <authorList>
            <person name="Zhang G."/>
            <person name="Li C."/>
        </authorList>
    </citation>
    <scope>NUCLEOTIDE SEQUENCE [LARGE SCALE GENOMIC DNA]</scope>
    <source>
        <strain evidence="1">BGI_N300</strain>
    </source>
</reference>
<evidence type="ECO:0000313" key="1">
    <source>
        <dbReference type="EMBL" id="KFP04226.1"/>
    </source>
</evidence>